<protein>
    <submittedName>
        <fullName evidence="5">Aconitase X</fullName>
    </submittedName>
</protein>
<dbReference type="RefSeq" id="WP_285671979.1">
    <property type="nucleotide sequence ID" value="NZ_BSYI01000016.1"/>
</dbReference>
<evidence type="ECO:0000259" key="3">
    <source>
        <dbReference type="Pfam" id="PF01989"/>
    </source>
</evidence>
<sequence>MTAPAETARMPALAIAPGTAAGEVLHLAEGLSFWGGVDPATGRIIDAHHPRCGAALAGRIVAMPTSRGSCSGSGVLLELALNGHAPAALVFREDEEVLTLGALVAERMFGRNVPVLRLSPGAFAALAAAPEARIAADRITGPGLDLPVTPLGTAALALTDRDRRLLAGEAGRAPRLTMEILCTMAAAQGAPALVDVSRGHIDGCILHSPANLIFAETMMEMGARVAIPTTINAISIDYENWQRSGVAPDFGREARRLAEAYVRMGARPTFTCAPYLLEDPPARDEAIGWSESNAVIFANSVLGARTAKHPDYLDLCIALTGRAPLAGVYLAANRRARRVIEVALPAGIDDAFWPMLGWLAGQRAPDRIPLLVGLEAAAPTRDDLKALCAAFGTTSAAPMLHVAGQTPEADAPAAPDADRAALSAADLAAAWQALNTGGARVDLVAIGSPHASLEECRRLAALLEGRRCHPETATIVTLGQAIRAAARAEGLTDRLEAAGVRIIPDLCWCSITEPVFPPAARVLMTNSGKYAHYAPGLSGRQVRFGSLARCAEAAVTGMADGTPPDWLAA</sequence>
<dbReference type="InterPro" id="IPR002840">
    <property type="entry name" value="PMDh-S-like_dom"/>
</dbReference>
<dbReference type="Pfam" id="PF01989">
    <property type="entry name" value="AcnX_swivel_put"/>
    <property type="match status" value="1"/>
</dbReference>
<evidence type="ECO:0000313" key="5">
    <source>
        <dbReference type="EMBL" id="GMG83183.1"/>
    </source>
</evidence>
<dbReference type="EMBL" id="BSYI01000016">
    <property type="protein sequence ID" value="GMG83183.1"/>
    <property type="molecule type" value="Genomic_DNA"/>
</dbReference>
<keyword evidence="6" id="KW-1185">Reference proteome</keyword>
<gene>
    <name evidence="5" type="ORF">LNKW23_23960</name>
</gene>
<dbReference type="CDD" id="cd01356">
    <property type="entry name" value="AcnX_swivel"/>
    <property type="match status" value="1"/>
</dbReference>
<dbReference type="PIRSF" id="PIRSF036630">
    <property type="entry name" value="UCP036630"/>
    <property type="match status" value="1"/>
</dbReference>
<organism evidence="5 6">
    <name type="scientific">Paralimibaculum aggregatum</name>
    <dbReference type="NCBI Taxonomy" id="3036245"/>
    <lineage>
        <taxon>Bacteria</taxon>
        <taxon>Pseudomonadati</taxon>
        <taxon>Pseudomonadota</taxon>
        <taxon>Alphaproteobacteria</taxon>
        <taxon>Rhodobacterales</taxon>
        <taxon>Paracoccaceae</taxon>
        <taxon>Paralimibaculum</taxon>
    </lineage>
</organism>
<dbReference type="Pfam" id="PF04412">
    <property type="entry name" value="AcnX"/>
    <property type="match status" value="1"/>
</dbReference>
<comment type="caution">
    <text evidence="5">The sequence shown here is derived from an EMBL/GenBank/DDBJ whole genome shotgun (WGS) entry which is preliminary data.</text>
</comment>
<dbReference type="InterPro" id="IPR036008">
    <property type="entry name" value="Aconitase_4Fe-4S_dom"/>
</dbReference>
<dbReference type="PANTHER" id="PTHR36577:SF3">
    <property type="entry name" value="DUF521 DOMAIN PROTEIN (AFU_ORTHOLOGUE AFUA_6G00490)"/>
    <property type="match status" value="1"/>
</dbReference>
<dbReference type="InterPro" id="IPR007506">
    <property type="entry name" value="PMDh-L-like_dom"/>
</dbReference>
<keyword evidence="1" id="KW-0408">Iron</keyword>
<dbReference type="SUPFAM" id="SSF52016">
    <property type="entry name" value="LeuD/IlvD-like"/>
    <property type="match status" value="1"/>
</dbReference>
<keyword evidence="2" id="KW-0456">Lyase</keyword>
<feature type="domain" description="Phosphomevalonate dehydratase large subunit-like" evidence="4">
    <location>
        <begin position="157"/>
        <end position="551"/>
    </location>
</feature>
<dbReference type="Gene3D" id="3.30.499.10">
    <property type="entry name" value="Aconitase, domain 3"/>
    <property type="match status" value="1"/>
</dbReference>
<proteinExistence type="predicted"/>
<evidence type="ECO:0000259" key="4">
    <source>
        <dbReference type="Pfam" id="PF04412"/>
    </source>
</evidence>
<reference evidence="5 6" key="1">
    <citation type="submission" date="2023-04" db="EMBL/GenBank/DDBJ databases">
        <title>Marinoamorphus aggregata gen. nov., sp. Nov., isolate from tissue of brittle star Ophioplocus japonicus.</title>
        <authorList>
            <person name="Kawano K."/>
            <person name="Sawayama S."/>
            <person name="Nakagawa S."/>
        </authorList>
    </citation>
    <scope>NUCLEOTIDE SEQUENCE [LARGE SCALE GENOMIC DNA]</scope>
    <source>
        <strain evidence="5 6">NKW23</strain>
    </source>
</reference>
<dbReference type="InterPro" id="IPR012047">
    <property type="entry name" value="AcnX"/>
</dbReference>
<evidence type="ECO:0000313" key="6">
    <source>
        <dbReference type="Proteomes" id="UP001239909"/>
    </source>
</evidence>
<evidence type="ECO:0000256" key="1">
    <source>
        <dbReference type="ARBA" id="ARBA00023004"/>
    </source>
</evidence>
<feature type="domain" description="Phosphomevalonate dehydratase small subunit-like" evidence="3">
    <location>
        <begin position="31"/>
        <end position="115"/>
    </location>
</feature>
<dbReference type="PANTHER" id="PTHR36577">
    <property type="entry name" value="DUF521 DOMAIN PROTEIN (AFU_ORTHOLOGUE AFUA_6G00490)"/>
    <property type="match status" value="1"/>
</dbReference>
<accession>A0ABQ6LQ81</accession>
<dbReference type="Proteomes" id="UP001239909">
    <property type="component" value="Unassembled WGS sequence"/>
</dbReference>
<name>A0ABQ6LQ81_9RHOB</name>
<dbReference type="CDD" id="cd01355">
    <property type="entry name" value="AcnX"/>
    <property type="match status" value="1"/>
</dbReference>
<dbReference type="Gene3D" id="3.50.30.10">
    <property type="entry name" value="Phosphohistidine domain"/>
    <property type="match status" value="1"/>
</dbReference>
<dbReference type="InterPro" id="IPR015931">
    <property type="entry name" value="Acnase/IPM_dHydase_lsu_aba_1/3"/>
</dbReference>
<dbReference type="SUPFAM" id="SSF53732">
    <property type="entry name" value="Aconitase iron-sulfur domain"/>
    <property type="match status" value="1"/>
</dbReference>
<evidence type="ECO:0000256" key="2">
    <source>
        <dbReference type="ARBA" id="ARBA00023239"/>
    </source>
</evidence>